<dbReference type="EMBL" id="JAVDXW010000004">
    <property type="protein sequence ID" value="MDR7304711.1"/>
    <property type="molecule type" value="Genomic_DNA"/>
</dbReference>
<comment type="caution">
    <text evidence="6">The sequence shown here is derived from an EMBL/GenBank/DDBJ whole genome shotgun (WGS) entry which is preliminary data.</text>
</comment>
<evidence type="ECO:0000313" key="3">
    <source>
        <dbReference type="EMBL" id="MDR7304667.1"/>
    </source>
</evidence>
<dbReference type="Proteomes" id="UP001180845">
    <property type="component" value="Unassembled WGS sequence"/>
</dbReference>
<organism evidence="6 8">
    <name type="scientific">Haloactinomyces albus</name>
    <dbReference type="NCBI Taxonomy" id="1352928"/>
    <lineage>
        <taxon>Bacteria</taxon>
        <taxon>Bacillati</taxon>
        <taxon>Actinomycetota</taxon>
        <taxon>Actinomycetes</taxon>
        <taxon>Actinopolysporales</taxon>
        <taxon>Actinopolysporaceae</taxon>
        <taxon>Haloactinomyces</taxon>
    </lineage>
</organism>
<sequence>MTEQTLTRLKAARLAQEWSAAHVVRELRRIATDRGEHPYGADTVKRGLRRWENGYQNVPGWAVGLLEQCYGLSAAELGISHPEPDTQLIEQARAVLTGTTPEEPADDSAPHVERGPRRQTSTGTWLRLLRTQHHAAPTATGVAS</sequence>
<dbReference type="EMBL" id="JAVDXW010000004">
    <property type="protein sequence ID" value="MDR7304701.1"/>
    <property type="molecule type" value="Genomic_DNA"/>
</dbReference>
<evidence type="ECO:0000313" key="8">
    <source>
        <dbReference type="Proteomes" id="UP001180845"/>
    </source>
</evidence>
<dbReference type="EMBL" id="JAVDXW010000001">
    <property type="protein sequence ID" value="MDR7301631.1"/>
    <property type="molecule type" value="Genomic_DNA"/>
</dbReference>
<evidence type="ECO:0000313" key="4">
    <source>
        <dbReference type="EMBL" id="MDR7304677.1"/>
    </source>
</evidence>
<protein>
    <submittedName>
        <fullName evidence="6">Uncharacterized protein</fullName>
    </submittedName>
</protein>
<dbReference type="EMBL" id="JAVDXW010000003">
    <property type="protein sequence ID" value="MDR7304667.1"/>
    <property type="molecule type" value="Genomic_DNA"/>
</dbReference>
<feature type="region of interest" description="Disordered" evidence="1">
    <location>
        <begin position="98"/>
        <end position="124"/>
    </location>
</feature>
<dbReference type="AlphaFoldDB" id="A0AAE3ZGV8"/>
<reference evidence="6" key="1">
    <citation type="submission" date="2023-07" db="EMBL/GenBank/DDBJ databases">
        <title>Sequencing the genomes of 1000 actinobacteria strains.</title>
        <authorList>
            <person name="Klenk H.-P."/>
        </authorList>
    </citation>
    <scope>NUCLEOTIDE SEQUENCE</scope>
    <source>
        <strain evidence="6">DSM 45977</strain>
    </source>
</reference>
<accession>A0AAE3ZGV8</accession>
<evidence type="ECO:0000256" key="1">
    <source>
        <dbReference type="SAM" id="MobiDB-lite"/>
    </source>
</evidence>
<dbReference type="RefSeq" id="WP_310272431.1">
    <property type="nucleotide sequence ID" value="NZ_JAVDXW010000001.1"/>
</dbReference>
<keyword evidence="8" id="KW-1185">Reference proteome</keyword>
<dbReference type="EMBL" id="JAVDXW010000003">
    <property type="protein sequence ID" value="MDR7304687.1"/>
    <property type="molecule type" value="Genomic_DNA"/>
</dbReference>
<dbReference type="EMBL" id="JAVDXW010000003">
    <property type="protein sequence ID" value="MDR7304677.1"/>
    <property type="molecule type" value="Genomic_DNA"/>
</dbReference>
<name>A0AAE3ZGV8_9ACTN</name>
<evidence type="ECO:0000313" key="5">
    <source>
        <dbReference type="EMBL" id="MDR7304687.1"/>
    </source>
</evidence>
<evidence type="ECO:0000313" key="7">
    <source>
        <dbReference type="EMBL" id="MDR7304711.1"/>
    </source>
</evidence>
<evidence type="ECO:0000313" key="2">
    <source>
        <dbReference type="EMBL" id="MDR7301631.1"/>
    </source>
</evidence>
<gene>
    <name evidence="2" type="ORF">JOF55_001812</name>
    <name evidence="3" type="ORF">JOF55_004911</name>
    <name evidence="4" type="ORF">JOF55_004921</name>
    <name evidence="5" type="ORF">JOF55_004931</name>
    <name evidence="6" type="ORF">JOF55_004945</name>
    <name evidence="7" type="ORF">JOF55_004955</name>
</gene>
<proteinExistence type="predicted"/>
<evidence type="ECO:0000313" key="6">
    <source>
        <dbReference type="EMBL" id="MDR7304701.1"/>
    </source>
</evidence>